<accession>A0A370R599</accession>
<evidence type="ECO:0000313" key="11">
    <source>
        <dbReference type="Proteomes" id="UP000254848"/>
    </source>
</evidence>
<dbReference type="PANTHER" id="PTHR43821">
    <property type="entry name" value="NAD(P)H NITROREDUCTASE YDJA-RELATED"/>
    <property type="match status" value="1"/>
</dbReference>
<evidence type="ECO:0000256" key="5">
    <source>
        <dbReference type="ARBA" id="ARBA00023002"/>
    </source>
</evidence>
<dbReference type="InterPro" id="IPR052530">
    <property type="entry name" value="NAD(P)H_nitroreductase"/>
</dbReference>
<dbReference type="EMBL" id="QRAP01000001">
    <property type="protein sequence ID" value="RDK97305.1"/>
    <property type="molecule type" value="Genomic_DNA"/>
</dbReference>
<dbReference type="AlphaFoldDB" id="A0A370R599"/>
<dbReference type="NCBIfam" id="NF008088">
    <property type="entry name" value="PRK10828.1"/>
    <property type="match status" value="1"/>
</dbReference>
<dbReference type="EC" id="1.-.-.-" evidence="7"/>
<sequence length="182" mass="19985">MNALELLLQRRSASRLSEPAPAGEALENIFQAGLRAPDHGALQPWRFVTIQGEGRERFAQLLYGIALEEQFDEKGQEKARKGPLRAPLIITVIAHCNTESKVPHWEQVVSAGCAVMAMQMAAQAQGFNGIWRSGVWTSHPKVRAAFGCREQDEIVGFLYLGTPELKAAKVAPLDSAKFISAF</sequence>
<keyword evidence="2 7" id="KW-0285">Flavoprotein</keyword>
<dbReference type="PIRSF" id="PIRSF000232">
    <property type="entry name" value="YdjA"/>
    <property type="match status" value="1"/>
</dbReference>
<evidence type="ECO:0000256" key="6">
    <source>
        <dbReference type="ARBA" id="ARBA00023027"/>
    </source>
</evidence>
<dbReference type="PANTHER" id="PTHR43821:SF1">
    <property type="entry name" value="NAD(P)H NITROREDUCTASE YDJA-RELATED"/>
    <property type="match status" value="1"/>
</dbReference>
<evidence type="ECO:0000256" key="4">
    <source>
        <dbReference type="ARBA" id="ARBA00022857"/>
    </source>
</evidence>
<feature type="binding site" evidence="8">
    <location>
        <position position="39"/>
    </location>
    <ligand>
        <name>FMN</name>
        <dbReference type="ChEBI" id="CHEBI:58210"/>
        <note>ligand shared between dimeric partners</note>
    </ligand>
</feature>
<dbReference type="GO" id="GO:0016491">
    <property type="term" value="F:oxidoreductase activity"/>
    <property type="evidence" value="ECO:0007669"/>
    <property type="project" value="UniProtKB-UniRule"/>
</dbReference>
<evidence type="ECO:0000256" key="8">
    <source>
        <dbReference type="PIRSR" id="PIRSR000232-1"/>
    </source>
</evidence>
<evidence type="ECO:0000256" key="3">
    <source>
        <dbReference type="ARBA" id="ARBA00022643"/>
    </source>
</evidence>
<evidence type="ECO:0000256" key="2">
    <source>
        <dbReference type="ARBA" id="ARBA00022630"/>
    </source>
</evidence>
<feature type="domain" description="Nitroreductase" evidence="9">
    <location>
        <begin position="8"/>
        <end position="161"/>
    </location>
</feature>
<gene>
    <name evidence="10" type="ORF">C8D90_101753</name>
</gene>
<evidence type="ECO:0000313" key="10">
    <source>
        <dbReference type="EMBL" id="RDK97305.1"/>
    </source>
</evidence>
<comment type="caution">
    <text evidence="10">The sequence shown here is derived from an EMBL/GenBank/DDBJ whole genome shotgun (WGS) entry which is preliminary data.</text>
</comment>
<feature type="binding site" evidence="8">
    <location>
        <position position="35"/>
    </location>
    <ligand>
        <name>FMN</name>
        <dbReference type="ChEBI" id="CHEBI:58210"/>
        <note>ligand shared between dimeric partners</note>
    </ligand>
</feature>
<dbReference type="InterPro" id="IPR026021">
    <property type="entry name" value="YdjA-like"/>
</dbReference>
<dbReference type="Pfam" id="PF00881">
    <property type="entry name" value="Nitroreductase"/>
    <property type="match status" value="1"/>
</dbReference>
<dbReference type="Gene3D" id="3.40.109.10">
    <property type="entry name" value="NADH Oxidase"/>
    <property type="match status" value="1"/>
</dbReference>
<keyword evidence="6 7" id="KW-0520">NAD</keyword>
<evidence type="ECO:0000256" key="7">
    <source>
        <dbReference type="PIRNR" id="PIRNR000232"/>
    </source>
</evidence>
<organism evidence="10 11">
    <name type="scientific">Enterobacillus tribolii</name>
    <dbReference type="NCBI Taxonomy" id="1487935"/>
    <lineage>
        <taxon>Bacteria</taxon>
        <taxon>Pseudomonadati</taxon>
        <taxon>Pseudomonadota</taxon>
        <taxon>Gammaproteobacteria</taxon>
        <taxon>Enterobacterales</taxon>
        <taxon>Hafniaceae</taxon>
        <taxon>Enterobacillus</taxon>
    </lineage>
</organism>
<dbReference type="Proteomes" id="UP000254848">
    <property type="component" value="Unassembled WGS sequence"/>
</dbReference>
<dbReference type="OrthoDB" id="9804207at2"/>
<feature type="binding site" description="in other chain" evidence="8">
    <location>
        <begin position="131"/>
        <end position="133"/>
    </location>
    <ligand>
        <name>FMN</name>
        <dbReference type="ChEBI" id="CHEBI:58210"/>
        <note>ligand shared between dimeric partners</note>
    </ligand>
</feature>
<comment type="similarity">
    <text evidence="1 7">Belongs to the nitroreductase family.</text>
</comment>
<protein>
    <recommendedName>
        <fullName evidence="7">Putative NAD(P)H nitroreductase</fullName>
        <ecNumber evidence="7">1.-.-.-</ecNumber>
    </recommendedName>
</protein>
<dbReference type="SUPFAM" id="SSF55469">
    <property type="entry name" value="FMN-dependent nitroreductase-like"/>
    <property type="match status" value="1"/>
</dbReference>
<dbReference type="InterPro" id="IPR000415">
    <property type="entry name" value="Nitroreductase-like"/>
</dbReference>
<comment type="cofactor">
    <cofactor evidence="8">
        <name>FMN</name>
        <dbReference type="ChEBI" id="CHEBI:58210"/>
    </cofactor>
    <text evidence="8">Binds 1 FMN per subunit.</text>
</comment>
<reference evidence="10 11" key="1">
    <citation type="submission" date="2018-07" db="EMBL/GenBank/DDBJ databases">
        <title>Genomic Encyclopedia of Type Strains, Phase IV (KMG-IV): sequencing the most valuable type-strain genomes for metagenomic binning, comparative biology and taxonomic classification.</title>
        <authorList>
            <person name="Goeker M."/>
        </authorList>
    </citation>
    <scope>NUCLEOTIDE SEQUENCE [LARGE SCALE GENOMIC DNA]</scope>
    <source>
        <strain evidence="10 11">DSM 103736</strain>
    </source>
</reference>
<proteinExistence type="inferred from homology"/>
<evidence type="ECO:0000256" key="1">
    <source>
        <dbReference type="ARBA" id="ARBA00007118"/>
    </source>
</evidence>
<dbReference type="InterPro" id="IPR029479">
    <property type="entry name" value="Nitroreductase"/>
</dbReference>
<name>A0A370R599_9GAMM</name>
<feature type="binding site" description="in other chain" evidence="8">
    <location>
        <begin position="10"/>
        <end position="12"/>
    </location>
    <ligand>
        <name>FMN</name>
        <dbReference type="ChEBI" id="CHEBI:58210"/>
        <note>ligand shared between dimeric partners</note>
    </ligand>
</feature>
<keyword evidence="3 7" id="KW-0288">FMN</keyword>
<keyword evidence="11" id="KW-1185">Reference proteome</keyword>
<keyword evidence="4 7" id="KW-0521">NADP</keyword>
<keyword evidence="5 7" id="KW-0560">Oxidoreductase</keyword>
<dbReference type="CDD" id="cd02135">
    <property type="entry name" value="YdjA-like"/>
    <property type="match status" value="1"/>
</dbReference>
<dbReference type="RefSeq" id="WP_115457038.1">
    <property type="nucleotide sequence ID" value="NZ_QRAP01000001.1"/>
</dbReference>
<evidence type="ECO:0000259" key="9">
    <source>
        <dbReference type="Pfam" id="PF00881"/>
    </source>
</evidence>